<accession>A0A1H5S4Q6</accession>
<evidence type="ECO:0000259" key="5">
    <source>
        <dbReference type="Pfam" id="PF04085"/>
    </source>
</evidence>
<protein>
    <recommendedName>
        <fullName evidence="2">Cell shape-determining protein MreC</fullName>
    </recommendedName>
    <alternativeName>
        <fullName evidence="4">Cell shape protein MreC</fullName>
    </alternativeName>
</protein>
<feature type="domain" description="Rod shape-determining protein MreC beta-barrel core" evidence="5">
    <location>
        <begin position="116"/>
        <end position="264"/>
    </location>
</feature>
<dbReference type="Gene3D" id="2.40.10.350">
    <property type="entry name" value="Rod shape-determining protein MreC, domain 2"/>
    <property type="match status" value="1"/>
</dbReference>
<evidence type="ECO:0000256" key="1">
    <source>
        <dbReference type="ARBA" id="ARBA00009369"/>
    </source>
</evidence>
<dbReference type="Gene3D" id="2.40.10.340">
    <property type="entry name" value="Rod shape-determining protein MreC, domain 1"/>
    <property type="match status" value="1"/>
</dbReference>
<dbReference type="Pfam" id="PF04085">
    <property type="entry name" value="MreC"/>
    <property type="match status" value="1"/>
</dbReference>
<proteinExistence type="inferred from homology"/>
<dbReference type="NCBIfam" id="NF010532">
    <property type="entry name" value="PRK13922.9-3"/>
    <property type="match status" value="1"/>
</dbReference>
<evidence type="ECO:0000313" key="7">
    <source>
        <dbReference type="Proteomes" id="UP000236735"/>
    </source>
</evidence>
<dbReference type="GO" id="GO:0008360">
    <property type="term" value="P:regulation of cell shape"/>
    <property type="evidence" value="ECO:0007669"/>
    <property type="project" value="UniProtKB-KW"/>
</dbReference>
<dbReference type="AlphaFoldDB" id="A0A1H5S4Q6"/>
<dbReference type="EMBL" id="FNUV01000001">
    <property type="protein sequence ID" value="SEF45575.1"/>
    <property type="molecule type" value="Genomic_DNA"/>
</dbReference>
<evidence type="ECO:0000256" key="2">
    <source>
        <dbReference type="ARBA" id="ARBA00013855"/>
    </source>
</evidence>
<organism evidence="6 7">
    <name type="scientific">Xylanibacter ruminicola</name>
    <name type="common">Prevotella ruminicola</name>
    <dbReference type="NCBI Taxonomy" id="839"/>
    <lineage>
        <taxon>Bacteria</taxon>
        <taxon>Pseudomonadati</taxon>
        <taxon>Bacteroidota</taxon>
        <taxon>Bacteroidia</taxon>
        <taxon>Bacteroidales</taxon>
        <taxon>Prevotellaceae</taxon>
        <taxon>Xylanibacter</taxon>
    </lineage>
</organism>
<evidence type="ECO:0000313" key="6">
    <source>
        <dbReference type="EMBL" id="SEF45575.1"/>
    </source>
</evidence>
<gene>
    <name evidence="6" type="ORF">SAMN05216354_0514</name>
</gene>
<dbReference type="InterPro" id="IPR042177">
    <property type="entry name" value="Cell/Rod_1"/>
</dbReference>
<dbReference type="InterPro" id="IPR055342">
    <property type="entry name" value="MreC_beta-barrel_core"/>
</dbReference>
<dbReference type="Proteomes" id="UP000236735">
    <property type="component" value="Unassembled WGS sequence"/>
</dbReference>
<reference evidence="6 7" key="1">
    <citation type="submission" date="2016-10" db="EMBL/GenBank/DDBJ databases">
        <authorList>
            <person name="de Groot N.N."/>
        </authorList>
    </citation>
    <scope>NUCLEOTIDE SEQUENCE [LARGE SCALE GENOMIC DNA]</scope>
    <source>
        <strain evidence="6 7">AR32</strain>
    </source>
</reference>
<comment type="similarity">
    <text evidence="1">Belongs to the MreC family.</text>
</comment>
<dbReference type="GO" id="GO:0005886">
    <property type="term" value="C:plasma membrane"/>
    <property type="evidence" value="ECO:0007669"/>
    <property type="project" value="TreeGrafter"/>
</dbReference>
<keyword evidence="3" id="KW-0133">Cell shape</keyword>
<dbReference type="RefSeq" id="WP_103915062.1">
    <property type="nucleotide sequence ID" value="NZ_FNUV01000001.1"/>
</dbReference>
<evidence type="ECO:0000256" key="4">
    <source>
        <dbReference type="ARBA" id="ARBA00032089"/>
    </source>
</evidence>
<evidence type="ECO:0000256" key="3">
    <source>
        <dbReference type="ARBA" id="ARBA00022960"/>
    </source>
</evidence>
<name>A0A1H5S4Q6_XYLRU</name>
<dbReference type="InterPro" id="IPR007221">
    <property type="entry name" value="MreC"/>
</dbReference>
<dbReference type="PANTHER" id="PTHR34138">
    <property type="entry name" value="CELL SHAPE-DETERMINING PROTEIN MREC"/>
    <property type="match status" value="1"/>
</dbReference>
<dbReference type="InterPro" id="IPR042175">
    <property type="entry name" value="Cell/Rod_MreC_2"/>
</dbReference>
<dbReference type="PANTHER" id="PTHR34138:SF1">
    <property type="entry name" value="CELL SHAPE-DETERMINING PROTEIN MREC"/>
    <property type="match status" value="1"/>
</dbReference>
<sequence length="288" mass="32387">MRNLLDFLRNYHHWFVFILLEVASGVLLFQYNSYQGSVWLSSANVVVGKVNQWESGVLHHFSLSRVNEELTTRNFYLERQVSQLRRLYTDLTKDTTVMERQELQFLSQYQLIPAKVVDNTVHKAENLMTIDKGSADGVEVDMGVACGSGIVGVVYLVSDHYSVVIPALNASSSRISCAIRGRGYFGYLHWYGGDPSVAYVEDVPRHAKFKLGEWIETSGFSSIFPSGVLVGQIEQAYNSSDGLSYKLKVRLSTDFSCVRDVCVISDKSIAERAALMQAARDSINMKQR</sequence>